<dbReference type="PATRIC" id="fig|1461583.4.peg.1487"/>
<dbReference type="SUPFAM" id="SSF55729">
    <property type="entry name" value="Acyl-CoA N-acyltransferases (Nat)"/>
    <property type="match status" value="1"/>
</dbReference>
<protein>
    <submittedName>
        <fullName evidence="5">Putative ribosomal N-acetyltransferase YdaF</fullName>
    </submittedName>
</protein>
<dbReference type="Pfam" id="PF13302">
    <property type="entry name" value="Acetyltransf_3"/>
    <property type="match status" value="1"/>
</dbReference>
<organism evidence="5">
    <name type="scientific">Metalysinibacillus saudimassiliensis</name>
    <dbReference type="NCBI Taxonomy" id="1461583"/>
    <lineage>
        <taxon>Bacteria</taxon>
        <taxon>Bacillati</taxon>
        <taxon>Bacillota</taxon>
        <taxon>Bacilli</taxon>
        <taxon>Bacillales</taxon>
        <taxon>Caryophanaceae</taxon>
        <taxon>Metalysinibacillus</taxon>
    </lineage>
</organism>
<dbReference type="Gene3D" id="3.40.630.30">
    <property type="match status" value="1"/>
</dbReference>
<dbReference type="InterPro" id="IPR000182">
    <property type="entry name" value="GNAT_dom"/>
</dbReference>
<feature type="domain" description="N-acetyltransferase" evidence="4">
    <location>
        <begin position="23"/>
        <end position="186"/>
    </location>
</feature>
<dbReference type="PROSITE" id="PS51186">
    <property type="entry name" value="GNAT"/>
    <property type="match status" value="1"/>
</dbReference>
<evidence type="ECO:0000256" key="1">
    <source>
        <dbReference type="ARBA" id="ARBA00022679"/>
    </source>
</evidence>
<evidence type="ECO:0000259" key="4">
    <source>
        <dbReference type="PROSITE" id="PS51186"/>
    </source>
</evidence>
<gene>
    <name evidence="5" type="primary">ydaF_3</name>
    <name evidence="5" type="ORF">BN1050_01547</name>
</gene>
<keyword evidence="2" id="KW-0012">Acyltransferase</keyword>
<name>A0A078MAQ3_9BACL</name>
<dbReference type="GO" id="GO:0005737">
    <property type="term" value="C:cytoplasm"/>
    <property type="evidence" value="ECO:0007669"/>
    <property type="project" value="TreeGrafter"/>
</dbReference>
<evidence type="ECO:0000256" key="3">
    <source>
        <dbReference type="ARBA" id="ARBA00038502"/>
    </source>
</evidence>
<proteinExistence type="inferred from homology"/>
<evidence type="ECO:0000256" key="2">
    <source>
        <dbReference type="ARBA" id="ARBA00023315"/>
    </source>
</evidence>
<reference evidence="5" key="1">
    <citation type="submission" date="2014-07" db="EMBL/GenBank/DDBJ databases">
        <authorList>
            <person name="Urmite Genomes Urmite Genomes"/>
        </authorList>
    </citation>
    <scope>NUCLEOTIDE SEQUENCE</scope>
    <source>
        <strain evidence="5">13S34_air</strain>
    </source>
</reference>
<dbReference type="InterPro" id="IPR016181">
    <property type="entry name" value="Acyl_CoA_acyltransferase"/>
</dbReference>
<dbReference type="PANTHER" id="PTHR43792:SF8">
    <property type="entry name" value="[RIBOSOMAL PROTEIN US5]-ALANINE N-ACETYLTRANSFERASE"/>
    <property type="match status" value="1"/>
</dbReference>
<dbReference type="InterPro" id="IPR051531">
    <property type="entry name" value="N-acetyltransferase"/>
</dbReference>
<dbReference type="AlphaFoldDB" id="A0A078MAQ3"/>
<evidence type="ECO:0000313" key="5">
    <source>
        <dbReference type="EMBL" id="CEA03375.1"/>
    </source>
</evidence>
<keyword evidence="1 5" id="KW-0808">Transferase</keyword>
<comment type="similarity">
    <text evidence="3">Belongs to the acetyltransferase family. RimJ subfamily.</text>
</comment>
<dbReference type="GO" id="GO:0008999">
    <property type="term" value="F:protein-N-terminal-alanine acetyltransferase activity"/>
    <property type="evidence" value="ECO:0007669"/>
    <property type="project" value="TreeGrafter"/>
</dbReference>
<dbReference type="EMBL" id="LN483075">
    <property type="protein sequence ID" value="CEA03375.1"/>
    <property type="molecule type" value="Genomic_DNA"/>
</dbReference>
<dbReference type="HOGENOM" id="CLU_013985_40_1_9"/>
<accession>A0A078MAQ3</accession>
<sequence>MLNWLLRFLPQRSPRLMITGERCFIRIFTPSDADVLAQFLAHNKNEWSKYEPVHSAYYYTAQAQRKKIIEGNYLAQRNREFTFGVFVGDILVGHIALYSIKRMPYKSAFIGYAMDKNYVGQGIMTEAIMLVQRFAFERLALHRLEAYVAPHNVASRRVLVKTGFIEEGLLRQLLWLNGQWEDHYMYAIVREQYKKR</sequence>
<dbReference type="PANTHER" id="PTHR43792">
    <property type="entry name" value="GNAT FAMILY, PUTATIVE (AFU_ORTHOLOGUE AFUA_3G00765)-RELATED-RELATED"/>
    <property type="match status" value="1"/>
</dbReference>